<sequence length="423" mass="48016">MTAELQHQSDFFGKLPREIRDMVYLAMWDVSGTQQHVFEHEDGSGDVTHFPCILAAGETDSRNDEFERMWREQQARRPRSLVEDPVWARRMSSTWNEHWRCEEAMLTSRDRGKKSGTLFLPSLLTCRRMYDEALPTIYASTTLVLTSLPLAHTLLVAAPSPNTRLWRAARLSLTVPYEQLHRHRTNDYVGRRSAAPHCWAELCGALSNLVRFAALRAVTLRLDVADANRFWWEVRERWVLSAVRGRLARCLVLQLPELTADVDTMRPYQFLPPSPEPPCPSTELSGGEDDDGSAVTATTEDRSRYSVPTPCKPLWKPAATSGQQGSDEGTMRNTEYPSTSTTPPPETPPTDSGSESPGGGGGGVPPIPFMRLERYQRRRWSREPVGDGVQARLEFFNPREHKVLGRERRREKVRGLFRGLLMM</sequence>
<protein>
    <recommendedName>
        <fullName evidence="2">DUF7730 domain-containing protein</fullName>
    </recommendedName>
</protein>
<comment type="caution">
    <text evidence="3">The sequence shown here is derived from an EMBL/GenBank/DDBJ whole genome shotgun (WGS) entry which is preliminary data.</text>
</comment>
<dbReference type="Pfam" id="PF24864">
    <property type="entry name" value="DUF7730"/>
    <property type="match status" value="1"/>
</dbReference>
<dbReference type="EMBL" id="JAQQWI010000007">
    <property type="protein sequence ID" value="KAK8028637.1"/>
    <property type="molecule type" value="Genomic_DNA"/>
</dbReference>
<keyword evidence="4" id="KW-1185">Reference proteome</keyword>
<dbReference type="InterPro" id="IPR056632">
    <property type="entry name" value="DUF7730"/>
</dbReference>
<feature type="compositionally biased region" description="Pro residues" evidence="1">
    <location>
        <begin position="270"/>
        <end position="280"/>
    </location>
</feature>
<name>A0ABR1S9Y4_9PEZI</name>
<evidence type="ECO:0000259" key="2">
    <source>
        <dbReference type="Pfam" id="PF24864"/>
    </source>
</evidence>
<evidence type="ECO:0000256" key="1">
    <source>
        <dbReference type="SAM" id="MobiDB-lite"/>
    </source>
</evidence>
<dbReference type="PANTHER" id="PTHR38790">
    <property type="entry name" value="2EXR DOMAIN-CONTAINING PROTEIN-RELATED"/>
    <property type="match status" value="1"/>
</dbReference>
<feature type="domain" description="DUF7730" evidence="2">
    <location>
        <begin position="6"/>
        <end position="256"/>
    </location>
</feature>
<proteinExistence type="predicted"/>
<organism evidence="3 4">
    <name type="scientific">Apiospora marii</name>
    <dbReference type="NCBI Taxonomy" id="335849"/>
    <lineage>
        <taxon>Eukaryota</taxon>
        <taxon>Fungi</taxon>
        <taxon>Dikarya</taxon>
        <taxon>Ascomycota</taxon>
        <taxon>Pezizomycotina</taxon>
        <taxon>Sordariomycetes</taxon>
        <taxon>Xylariomycetidae</taxon>
        <taxon>Amphisphaeriales</taxon>
        <taxon>Apiosporaceae</taxon>
        <taxon>Apiospora</taxon>
    </lineage>
</organism>
<accession>A0ABR1S9Y4</accession>
<feature type="region of interest" description="Disordered" evidence="1">
    <location>
        <begin position="266"/>
        <end position="368"/>
    </location>
</feature>
<dbReference type="Proteomes" id="UP001396898">
    <property type="component" value="Unassembled WGS sequence"/>
</dbReference>
<gene>
    <name evidence="3" type="ORF">PG991_005693</name>
</gene>
<evidence type="ECO:0000313" key="4">
    <source>
        <dbReference type="Proteomes" id="UP001396898"/>
    </source>
</evidence>
<reference evidence="3 4" key="1">
    <citation type="submission" date="2023-01" db="EMBL/GenBank/DDBJ databases">
        <title>Analysis of 21 Apiospora genomes using comparative genomics revels a genus with tremendous synthesis potential of carbohydrate active enzymes and secondary metabolites.</title>
        <authorList>
            <person name="Sorensen T."/>
        </authorList>
    </citation>
    <scope>NUCLEOTIDE SEQUENCE [LARGE SCALE GENOMIC DNA]</scope>
    <source>
        <strain evidence="3 4">CBS 20057</strain>
    </source>
</reference>
<feature type="compositionally biased region" description="Polar residues" evidence="1">
    <location>
        <begin position="320"/>
        <end position="336"/>
    </location>
</feature>
<evidence type="ECO:0000313" key="3">
    <source>
        <dbReference type="EMBL" id="KAK8028637.1"/>
    </source>
</evidence>